<protein>
    <submittedName>
        <fullName evidence="3">Acyltransferase</fullName>
    </submittedName>
</protein>
<feature type="transmembrane region" description="Helical" evidence="1">
    <location>
        <begin position="170"/>
        <end position="188"/>
    </location>
</feature>
<feature type="transmembrane region" description="Helical" evidence="1">
    <location>
        <begin position="93"/>
        <end position="112"/>
    </location>
</feature>
<reference evidence="3" key="1">
    <citation type="submission" date="2013-01" db="EMBL/GenBank/DDBJ databases">
        <title>Genome draft of Hydrogenophaga taeniospiralis 2K1.</title>
        <authorList>
            <person name="Gomila M."/>
            <person name="Lalucat J."/>
        </authorList>
    </citation>
    <scope>NUCLEOTIDE SEQUENCE</scope>
    <source>
        <strain evidence="3">CCUG 15921</strain>
    </source>
</reference>
<dbReference type="OrthoDB" id="9814807at2"/>
<gene>
    <name evidence="3" type="ORF">H010_04052</name>
</gene>
<dbReference type="PANTHER" id="PTHR23028:SF53">
    <property type="entry name" value="ACYL_TRANSF_3 DOMAIN-CONTAINING PROTEIN"/>
    <property type="match status" value="1"/>
</dbReference>
<dbReference type="InterPro" id="IPR002656">
    <property type="entry name" value="Acyl_transf_3_dom"/>
</dbReference>
<evidence type="ECO:0000313" key="3">
    <source>
        <dbReference type="EMBL" id="MDG5974411.1"/>
    </source>
</evidence>
<keyword evidence="4" id="KW-1185">Reference proteome</keyword>
<dbReference type="GO" id="GO:0016747">
    <property type="term" value="F:acyltransferase activity, transferring groups other than amino-acyl groups"/>
    <property type="evidence" value="ECO:0007669"/>
    <property type="project" value="InterPro"/>
</dbReference>
<dbReference type="GO" id="GO:0009103">
    <property type="term" value="P:lipopolysaccharide biosynthetic process"/>
    <property type="evidence" value="ECO:0007669"/>
    <property type="project" value="TreeGrafter"/>
</dbReference>
<sequence length="388" mass="43851">MKFNPVLHGLRGMAALLVLLYHWIGNFPALANHHRSVSFLGTDWAPFFFIDYGWIGVHWFFVLSGYLLAATIWNRPLTRHDVVQFWQRRFMRIYPALWVQLAISIVATYAFLGSFQFLEARQLVGNFLLWLAPLPGGVNMYNGVWWTLPVELLFYLLLPLLLLCQRRWGLWPIVVMALLVSLGWRAGVAQQHAGESLQRYAYLLKAFPGMLFLFVAGLSINHWAGSAHLAVRRALLLPAVAIYVALLWLLDANKAVLEKGGPLLVTWDLLAGLSIALVIAALIHPGKSVRWLGSTVLVRLGDWSYGIYLWHFPVLRWLPKLLPLPWNTIQGSAGALGLCLVITLLLAFASHEWVEKPALAWLARRQRAPRRTLSQTSQNPSLPPPQTP</sequence>
<keyword evidence="1" id="KW-0812">Transmembrane</keyword>
<dbReference type="GO" id="GO:0016020">
    <property type="term" value="C:membrane"/>
    <property type="evidence" value="ECO:0007669"/>
    <property type="project" value="TreeGrafter"/>
</dbReference>
<dbReference type="InterPro" id="IPR050879">
    <property type="entry name" value="Acyltransferase_3"/>
</dbReference>
<dbReference type="RefSeq" id="WP_084235978.1">
    <property type="nucleotide sequence ID" value="NZ_AOGK01000002.1"/>
</dbReference>
<organism evidence="3 4">
    <name type="scientific">Hydrogenophaga taeniospiralis CCUG 15921</name>
    <dbReference type="NCBI Taxonomy" id="1281780"/>
    <lineage>
        <taxon>Bacteria</taxon>
        <taxon>Pseudomonadati</taxon>
        <taxon>Pseudomonadota</taxon>
        <taxon>Betaproteobacteria</taxon>
        <taxon>Burkholderiales</taxon>
        <taxon>Comamonadaceae</taxon>
        <taxon>Hydrogenophaga</taxon>
    </lineage>
</organism>
<feature type="transmembrane region" description="Helical" evidence="1">
    <location>
        <begin position="200"/>
        <end position="218"/>
    </location>
</feature>
<proteinExistence type="predicted"/>
<dbReference type="Pfam" id="PF01757">
    <property type="entry name" value="Acyl_transf_3"/>
    <property type="match status" value="1"/>
</dbReference>
<feature type="transmembrane region" description="Helical" evidence="1">
    <location>
        <begin position="12"/>
        <end position="32"/>
    </location>
</feature>
<keyword evidence="3" id="KW-0012">Acyltransferase</keyword>
<keyword evidence="1" id="KW-0472">Membrane</keyword>
<keyword evidence="3" id="KW-0808">Transferase</keyword>
<feature type="transmembrane region" description="Helical" evidence="1">
    <location>
        <begin position="331"/>
        <end position="349"/>
    </location>
</feature>
<dbReference type="PANTHER" id="PTHR23028">
    <property type="entry name" value="ACETYLTRANSFERASE"/>
    <property type="match status" value="1"/>
</dbReference>
<feature type="transmembrane region" description="Helical" evidence="1">
    <location>
        <begin position="291"/>
        <end position="311"/>
    </location>
</feature>
<dbReference type="Proteomes" id="UP001152876">
    <property type="component" value="Unassembled WGS sequence"/>
</dbReference>
<feature type="transmembrane region" description="Helical" evidence="1">
    <location>
        <begin position="230"/>
        <end position="250"/>
    </location>
</feature>
<evidence type="ECO:0000313" key="4">
    <source>
        <dbReference type="Proteomes" id="UP001152876"/>
    </source>
</evidence>
<keyword evidence="1" id="KW-1133">Transmembrane helix</keyword>
<accession>A0A9X4NPX7</accession>
<name>A0A9X4NPX7_9BURK</name>
<evidence type="ECO:0000256" key="1">
    <source>
        <dbReference type="SAM" id="Phobius"/>
    </source>
</evidence>
<feature type="domain" description="Acyltransferase 3" evidence="2">
    <location>
        <begin position="7"/>
        <end position="348"/>
    </location>
</feature>
<dbReference type="AlphaFoldDB" id="A0A9X4NPX7"/>
<feature type="transmembrane region" description="Helical" evidence="1">
    <location>
        <begin position="262"/>
        <end position="284"/>
    </location>
</feature>
<dbReference type="EMBL" id="AOGK01000002">
    <property type="protein sequence ID" value="MDG5974411.1"/>
    <property type="molecule type" value="Genomic_DNA"/>
</dbReference>
<feature type="transmembrane region" description="Helical" evidence="1">
    <location>
        <begin position="143"/>
        <end position="163"/>
    </location>
</feature>
<evidence type="ECO:0000259" key="2">
    <source>
        <dbReference type="Pfam" id="PF01757"/>
    </source>
</evidence>
<comment type="caution">
    <text evidence="3">The sequence shown here is derived from an EMBL/GenBank/DDBJ whole genome shotgun (WGS) entry which is preliminary data.</text>
</comment>
<feature type="transmembrane region" description="Helical" evidence="1">
    <location>
        <begin position="52"/>
        <end position="73"/>
    </location>
</feature>